<proteinExistence type="predicted"/>
<evidence type="ECO:0000256" key="1">
    <source>
        <dbReference type="SAM" id="MobiDB-lite"/>
    </source>
</evidence>
<protein>
    <submittedName>
        <fullName evidence="2">Uncharacterized protein</fullName>
    </submittedName>
</protein>
<dbReference type="AlphaFoldDB" id="A0A0R2XAM9"/>
<reference evidence="2 3" key="1">
    <citation type="submission" date="2015-10" db="EMBL/GenBank/DDBJ databases">
        <title>Metagenome-Assembled Genomes uncover a global brackish microbiome.</title>
        <authorList>
            <person name="Hugerth L.W."/>
            <person name="Larsson J."/>
            <person name="Alneberg J."/>
            <person name="Lindh M.V."/>
            <person name="Legrand C."/>
            <person name="Pinhassi J."/>
            <person name="Andersson A.F."/>
        </authorList>
    </citation>
    <scope>NUCLEOTIDE SEQUENCE [LARGE SCALE GENOMIC DNA]</scope>
    <source>
        <strain evidence="2">BACL9 MAG-120820-bin42</strain>
    </source>
</reference>
<organism evidence="2 3">
    <name type="scientific">Verrucomicrobia subdivision 6 bacterium BACL9 MAG-120820-bin42</name>
    <dbReference type="NCBI Taxonomy" id="1655634"/>
    <lineage>
        <taxon>Bacteria</taxon>
        <taxon>Pseudomonadati</taxon>
        <taxon>Verrucomicrobiota</taxon>
        <taxon>Verrucomicrobiia</taxon>
        <taxon>Verrucomicrobiales</taxon>
        <taxon>Verrucomicrobia subdivision 6</taxon>
    </lineage>
</organism>
<dbReference type="EMBL" id="LIDM01000384">
    <property type="protein sequence ID" value="KRP31115.1"/>
    <property type="molecule type" value="Genomic_DNA"/>
</dbReference>
<evidence type="ECO:0000313" key="2">
    <source>
        <dbReference type="EMBL" id="KRP31115.1"/>
    </source>
</evidence>
<gene>
    <name evidence="2" type="ORF">ABS32_07675</name>
</gene>
<feature type="region of interest" description="Disordered" evidence="1">
    <location>
        <begin position="29"/>
        <end position="60"/>
    </location>
</feature>
<sequence length="60" mass="6426">MEPGVEGDGDHENLTDGMKECAEVALAKTIGEGESKSENDKNFGPNQWSVGWGEEKDKGS</sequence>
<dbReference type="Proteomes" id="UP000051557">
    <property type="component" value="Unassembled WGS sequence"/>
</dbReference>
<name>A0A0R2XAM9_9BACT</name>
<evidence type="ECO:0000313" key="3">
    <source>
        <dbReference type="Proteomes" id="UP000051557"/>
    </source>
</evidence>
<accession>A0A0R2XAM9</accession>
<comment type="caution">
    <text evidence="2">The sequence shown here is derived from an EMBL/GenBank/DDBJ whole genome shotgun (WGS) entry which is preliminary data.</text>
</comment>
<feature type="compositionally biased region" description="Basic and acidic residues" evidence="1">
    <location>
        <begin position="31"/>
        <end position="41"/>
    </location>
</feature>